<proteinExistence type="inferred from homology"/>
<gene>
    <name evidence="4" type="ORF">ACFQ2I_17775</name>
</gene>
<feature type="domain" description="NAD-dependent epimerase/dehydratase" evidence="2">
    <location>
        <begin position="3"/>
        <end position="133"/>
    </location>
</feature>
<keyword evidence="5" id="KW-1185">Reference proteome</keyword>
<dbReference type="CDD" id="cd05242">
    <property type="entry name" value="SDR_a8"/>
    <property type="match status" value="1"/>
</dbReference>
<feature type="domain" description="DUF1731" evidence="3">
    <location>
        <begin position="252"/>
        <end position="298"/>
    </location>
</feature>
<dbReference type="Gene3D" id="3.40.50.720">
    <property type="entry name" value="NAD(P)-binding Rossmann-like Domain"/>
    <property type="match status" value="1"/>
</dbReference>
<sequence>MKVAVTGGTGFIGKALTQALLTRGDEVIVISRQNSGADRSRSGKSPRIVTWDSLQHNSASLNGLDAIVNLAGESINQRWTDSAKSRILNSRIWAAEQVAQLAKSLEQLPQVVVNASGISAYGISQDEVFDESSPTAVTDFLSEVVKQWEQAADQIPTARLVKLRVGVVLADKGGAFPLMALPYRLFGGGPVGSGDQGLSWIHLHDIVRLILFCLDNDRISGPVNASAPQPVCNDEFGRALARAMGRPHWFPVPAFLMRLLFGEMSTLLLDGQRAVPKKSLDYGFQFLYPNIDNAMEQLVGKHQPNQRSD</sequence>
<organism evidence="4 5">
    <name type="scientific">Paenibacillus chungangensis</name>
    <dbReference type="NCBI Taxonomy" id="696535"/>
    <lineage>
        <taxon>Bacteria</taxon>
        <taxon>Bacillati</taxon>
        <taxon>Bacillota</taxon>
        <taxon>Bacilli</taxon>
        <taxon>Bacillales</taxon>
        <taxon>Paenibacillaceae</taxon>
        <taxon>Paenibacillus</taxon>
    </lineage>
</organism>
<dbReference type="RefSeq" id="WP_377566539.1">
    <property type="nucleotide sequence ID" value="NZ_JBHTJZ010000033.1"/>
</dbReference>
<comment type="similarity">
    <text evidence="1">Belongs to the NAD(P)-dependent epimerase/dehydratase family. SDR39U1 subfamily.</text>
</comment>
<accession>A0ABW3HUH9</accession>
<dbReference type="NCBIfam" id="TIGR01777">
    <property type="entry name" value="yfcH"/>
    <property type="match status" value="1"/>
</dbReference>
<dbReference type="InterPro" id="IPR001509">
    <property type="entry name" value="Epimerase_deHydtase"/>
</dbReference>
<dbReference type="Pfam" id="PF08338">
    <property type="entry name" value="DUF1731"/>
    <property type="match status" value="1"/>
</dbReference>
<protein>
    <submittedName>
        <fullName evidence="4">TIGR01777 family oxidoreductase</fullName>
    </submittedName>
</protein>
<dbReference type="Proteomes" id="UP001596989">
    <property type="component" value="Unassembled WGS sequence"/>
</dbReference>
<dbReference type="InterPro" id="IPR010099">
    <property type="entry name" value="SDR39U1"/>
</dbReference>
<evidence type="ECO:0000256" key="1">
    <source>
        <dbReference type="ARBA" id="ARBA00009353"/>
    </source>
</evidence>
<dbReference type="PANTHER" id="PTHR11092">
    <property type="entry name" value="SUGAR NUCLEOTIDE EPIMERASE RELATED"/>
    <property type="match status" value="1"/>
</dbReference>
<evidence type="ECO:0000259" key="2">
    <source>
        <dbReference type="Pfam" id="PF01370"/>
    </source>
</evidence>
<evidence type="ECO:0000313" key="5">
    <source>
        <dbReference type="Proteomes" id="UP001596989"/>
    </source>
</evidence>
<dbReference type="InterPro" id="IPR036291">
    <property type="entry name" value="NAD(P)-bd_dom_sf"/>
</dbReference>
<reference evidence="5" key="1">
    <citation type="journal article" date="2019" name="Int. J. Syst. Evol. Microbiol.">
        <title>The Global Catalogue of Microorganisms (GCM) 10K type strain sequencing project: providing services to taxonomists for standard genome sequencing and annotation.</title>
        <authorList>
            <consortium name="The Broad Institute Genomics Platform"/>
            <consortium name="The Broad Institute Genome Sequencing Center for Infectious Disease"/>
            <person name="Wu L."/>
            <person name="Ma J."/>
        </authorList>
    </citation>
    <scope>NUCLEOTIDE SEQUENCE [LARGE SCALE GENOMIC DNA]</scope>
    <source>
        <strain evidence="5">CCUG 59129</strain>
    </source>
</reference>
<evidence type="ECO:0000313" key="4">
    <source>
        <dbReference type="EMBL" id="MFD0961202.1"/>
    </source>
</evidence>
<comment type="caution">
    <text evidence="4">The sequence shown here is derived from an EMBL/GenBank/DDBJ whole genome shotgun (WGS) entry which is preliminary data.</text>
</comment>
<dbReference type="SUPFAM" id="SSF51735">
    <property type="entry name" value="NAD(P)-binding Rossmann-fold domains"/>
    <property type="match status" value="1"/>
</dbReference>
<name>A0ABW3HUH9_9BACL</name>
<evidence type="ECO:0000259" key="3">
    <source>
        <dbReference type="Pfam" id="PF08338"/>
    </source>
</evidence>
<dbReference type="PANTHER" id="PTHR11092:SF0">
    <property type="entry name" value="EPIMERASE FAMILY PROTEIN SDR39U1"/>
    <property type="match status" value="1"/>
</dbReference>
<dbReference type="Pfam" id="PF01370">
    <property type="entry name" value="Epimerase"/>
    <property type="match status" value="1"/>
</dbReference>
<dbReference type="InterPro" id="IPR013549">
    <property type="entry name" value="DUF1731"/>
</dbReference>
<dbReference type="EMBL" id="JBHTJZ010000033">
    <property type="protein sequence ID" value="MFD0961202.1"/>
    <property type="molecule type" value="Genomic_DNA"/>
</dbReference>